<evidence type="ECO:0000313" key="3">
    <source>
        <dbReference type="Proteomes" id="UP001151760"/>
    </source>
</evidence>
<dbReference type="EMBL" id="BQNB010011144">
    <property type="protein sequence ID" value="GJS86748.1"/>
    <property type="molecule type" value="Genomic_DNA"/>
</dbReference>
<name>A0ABQ4ZCT2_9ASTR</name>
<feature type="compositionally biased region" description="Polar residues" evidence="1">
    <location>
        <begin position="119"/>
        <end position="136"/>
    </location>
</feature>
<feature type="region of interest" description="Disordered" evidence="1">
    <location>
        <begin position="76"/>
        <end position="212"/>
    </location>
</feature>
<evidence type="ECO:0000313" key="2">
    <source>
        <dbReference type="EMBL" id="GJS86748.1"/>
    </source>
</evidence>
<feature type="compositionally biased region" description="Basic and acidic residues" evidence="1">
    <location>
        <begin position="94"/>
        <end position="118"/>
    </location>
</feature>
<sequence>MLENHDLYSKIDNYINETIKEAVQNALQALVRDRFKELSEFEMKEILHDQMFESGSYKSQPEHAALYNALEASMDRENREEFVEATAKSRKRRRDDQDPRPPHPKDSDQNKKKRHDSDTSTSKQSLAQTSSAWNTSDIREGPSRSSKQKTVFQSEQPVEDVPIPDDVHFSDSEKTDVAHLPKIKTRPDWLKPIPEEERPETPEPDCSVPPNDLPETENNWANAISKAYKDLEENKLIRKTRDMGSFIKWYCKQIGKSKIRKTNLEGLAFKLVRPFHKNNIYLQFYMEECHLLLTDQIDLVNPKGNRVVPDVSKPLPLGGPPGQIESEYEYDISAAYGISHWWFKCKEFYITRHSAPSDHRVVKSDMKILSVVSLKTFSQYGYAFLREIVLRKADYKDYKISKADF</sequence>
<accession>A0ABQ4ZCT2</accession>
<dbReference type="Proteomes" id="UP001151760">
    <property type="component" value="Unassembled WGS sequence"/>
</dbReference>
<comment type="caution">
    <text evidence="2">The sequence shown here is derived from an EMBL/GenBank/DDBJ whole genome shotgun (WGS) entry which is preliminary data.</text>
</comment>
<reference evidence="2" key="2">
    <citation type="submission" date="2022-01" db="EMBL/GenBank/DDBJ databases">
        <authorList>
            <person name="Yamashiro T."/>
            <person name="Shiraishi A."/>
            <person name="Satake H."/>
            <person name="Nakayama K."/>
        </authorList>
    </citation>
    <scope>NUCLEOTIDE SEQUENCE</scope>
</reference>
<keyword evidence="3" id="KW-1185">Reference proteome</keyword>
<gene>
    <name evidence="2" type="ORF">Tco_0769384</name>
</gene>
<proteinExistence type="predicted"/>
<feature type="compositionally biased region" description="Basic and acidic residues" evidence="1">
    <location>
        <begin position="165"/>
        <end position="201"/>
    </location>
</feature>
<organism evidence="2 3">
    <name type="scientific">Tanacetum coccineum</name>
    <dbReference type="NCBI Taxonomy" id="301880"/>
    <lineage>
        <taxon>Eukaryota</taxon>
        <taxon>Viridiplantae</taxon>
        <taxon>Streptophyta</taxon>
        <taxon>Embryophyta</taxon>
        <taxon>Tracheophyta</taxon>
        <taxon>Spermatophyta</taxon>
        <taxon>Magnoliopsida</taxon>
        <taxon>eudicotyledons</taxon>
        <taxon>Gunneridae</taxon>
        <taxon>Pentapetalae</taxon>
        <taxon>asterids</taxon>
        <taxon>campanulids</taxon>
        <taxon>Asterales</taxon>
        <taxon>Asteraceae</taxon>
        <taxon>Asteroideae</taxon>
        <taxon>Anthemideae</taxon>
        <taxon>Anthemidinae</taxon>
        <taxon>Tanacetum</taxon>
    </lineage>
</organism>
<feature type="compositionally biased region" description="Polar residues" evidence="1">
    <location>
        <begin position="143"/>
        <end position="156"/>
    </location>
</feature>
<reference evidence="2" key="1">
    <citation type="journal article" date="2022" name="Int. J. Mol. Sci.">
        <title>Draft Genome of Tanacetum Coccineum: Genomic Comparison of Closely Related Tanacetum-Family Plants.</title>
        <authorList>
            <person name="Yamashiro T."/>
            <person name="Shiraishi A."/>
            <person name="Nakayama K."/>
            <person name="Satake H."/>
        </authorList>
    </citation>
    <scope>NUCLEOTIDE SEQUENCE</scope>
</reference>
<evidence type="ECO:0000256" key="1">
    <source>
        <dbReference type="SAM" id="MobiDB-lite"/>
    </source>
</evidence>
<protein>
    <submittedName>
        <fullName evidence="2">Uncharacterized protein</fullName>
    </submittedName>
</protein>